<reference evidence="3" key="1">
    <citation type="submission" date="2017-09" db="EMBL/GenBank/DDBJ databases">
        <title>Metaegenomics of thermophilic ammonia-oxidizing enrichment culture.</title>
        <authorList>
            <person name="Kato S."/>
            <person name="Suzuki K."/>
        </authorList>
    </citation>
    <scope>NUCLEOTIDE SEQUENCE [LARGE SCALE GENOMIC DNA]</scope>
</reference>
<evidence type="ECO:0000313" key="2">
    <source>
        <dbReference type="EMBL" id="GBD09274.1"/>
    </source>
</evidence>
<keyword evidence="1" id="KW-1133">Transmembrane helix</keyword>
<comment type="caution">
    <text evidence="2">The sequence shown here is derived from an EMBL/GenBank/DDBJ whole genome shotgun (WGS) entry which is preliminary data.</text>
</comment>
<dbReference type="Proteomes" id="UP000236642">
    <property type="component" value="Unassembled WGS sequence"/>
</dbReference>
<gene>
    <name evidence="2" type="ORF">HRbin22_01524</name>
</gene>
<dbReference type="EMBL" id="BEHY01000033">
    <property type="protein sequence ID" value="GBD09274.1"/>
    <property type="molecule type" value="Genomic_DNA"/>
</dbReference>
<feature type="transmembrane region" description="Helical" evidence="1">
    <location>
        <begin position="12"/>
        <end position="30"/>
    </location>
</feature>
<dbReference type="AlphaFoldDB" id="A0A2H5Y768"/>
<protein>
    <submittedName>
        <fullName evidence="2">Uncharacterized protein</fullName>
    </submittedName>
</protein>
<keyword evidence="1" id="KW-0812">Transmembrane</keyword>
<sequence>MRRAHLRGIRAAMMGVRVGLLVLSAGVLVWTDRRWDAPCGRIPNFVSLPLMALRLAAAVAL</sequence>
<organism evidence="2 3">
    <name type="scientific">Candidatus Thermoflexus japonica</name>
    <dbReference type="NCBI Taxonomy" id="2035417"/>
    <lineage>
        <taxon>Bacteria</taxon>
        <taxon>Bacillati</taxon>
        <taxon>Chloroflexota</taxon>
        <taxon>Thermoflexia</taxon>
        <taxon>Thermoflexales</taxon>
        <taxon>Thermoflexaceae</taxon>
        <taxon>Thermoflexus</taxon>
    </lineage>
</organism>
<evidence type="ECO:0000256" key="1">
    <source>
        <dbReference type="SAM" id="Phobius"/>
    </source>
</evidence>
<name>A0A2H5Y768_9CHLR</name>
<evidence type="ECO:0000313" key="3">
    <source>
        <dbReference type="Proteomes" id="UP000236642"/>
    </source>
</evidence>
<accession>A0A2H5Y768</accession>
<keyword evidence="1" id="KW-0472">Membrane</keyword>
<proteinExistence type="predicted"/>